<protein>
    <recommendedName>
        <fullName evidence="3">3'-5' exonuclease domain-containing protein</fullName>
    </recommendedName>
</protein>
<dbReference type="InterPro" id="IPR012337">
    <property type="entry name" value="RNaseH-like_sf"/>
</dbReference>
<accession>A0A9P6NIS6</accession>
<dbReference type="GO" id="GO:0005634">
    <property type="term" value="C:nucleus"/>
    <property type="evidence" value="ECO:0007669"/>
    <property type="project" value="TreeGrafter"/>
</dbReference>
<dbReference type="PANTHER" id="PTHR13620:SF104">
    <property type="entry name" value="EXONUCLEASE 3'-5' DOMAIN-CONTAINING PROTEIN 2"/>
    <property type="match status" value="1"/>
</dbReference>
<dbReference type="Gene3D" id="3.30.420.10">
    <property type="entry name" value="Ribonuclease H-like superfamily/Ribonuclease H"/>
    <property type="match status" value="1"/>
</dbReference>
<dbReference type="GO" id="GO:0003676">
    <property type="term" value="F:nucleic acid binding"/>
    <property type="evidence" value="ECO:0007669"/>
    <property type="project" value="InterPro"/>
</dbReference>
<dbReference type="SUPFAM" id="SSF53098">
    <property type="entry name" value="Ribonuclease H-like"/>
    <property type="match status" value="1"/>
</dbReference>
<dbReference type="GO" id="GO:0005737">
    <property type="term" value="C:cytoplasm"/>
    <property type="evidence" value="ECO:0007669"/>
    <property type="project" value="TreeGrafter"/>
</dbReference>
<comment type="caution">
    <text evidence="4">The sequence shown here is derived from an EMBL/GenBank/DDBJ whole genome shotgun (WGS) entry which is preliminary data.</text>
</comment>
<organism evidence="4 5">
    <name type="scientific">Cronartium quercuum f. sp. fusiforme G11</name>
    <dbReference type="NCBI Taxonomy" id="708437"/>
    <lineage>
        <taxon>Eukaryota</taxon>
        <taxon>Fungi</taxon>
        <taxon>Dikarya</taxon>
        <taxon>Basidiomycota</taxon>
        <taxon>Pucciniomycotina</taxon>
        <taxon>Pucciniomycetes</taxon>
        <taxon>Pucciniales</taxon>
        <taxon>Coleosporiaceae</taxon>
        <taxon>Cronartium</taxon>
    </lineage>
</organism>
<gene>
    <name evidence="4" type="ORF">CROQUDRAFT_34585</name>
</gene>
<evidence type="ECO:0000313" key="5">
    <source>
        <dbReference type="Proteomes" id="UP000886653"/>
    </source>
</evidence>
<dbReference type="CDD" id="cd06141">
    <property type="entry name" value="WRN_exo"/>
    <property type="match status" value="1"/>
</dbReference>
<proteinExistence type="predicted"/>
<dbReference type="InterPro" id="IPR036397">
    <property type="entry name" value="RNaseH_sf"/>
</dbReference>
<dbReference type="PANTHER" id="PTHR13620">
    <property type="entry name" value="3-5 EXONUCLEASE"/>
    <property type="match status" value="1"/>
</dbReference>
<dbReference type="Pfam" id="PF01612">
    <property type="entry name" value="DNA_pol_A_exo1"/>
    <property type="match status" value="1"/>
</dbReference>
<keyword evidence="1" id="KW-0540">Nuclease</keyword>
<feature type="domain" description="3'-5' exonuclease" evidence="3">
    <location>
        <begin position="34"/>
        <end position="160"/>
    </location>
</feature>
<dbReference type="GO" id="GO:0008408">
    <property type="term" value="F:3'-5' exonuclease activity"/>
    <property type="evidence" value="ECO:0007669"/>
    <property type="project" value="InterPro"/>
</dbReference>
<evidence type="ECO:0000256" key="2">
    <source>
        <dbReference type="ARBA" id="ARBA00022801"/>
    </source>
</evidence>
<feature type="non-terminal residue" evidence="4">
    <location>
        <position position="1"/>
    </location>
</feature>
<dbReference type="Proteomes" id="UP000886653">
    <property type="component" value="Unassembled WGS sequence"/>
</dbReference>
<feature type="non-terminal residue" evidence="4">
    <location>
        <position position="164"/>
    </location>
</feature>
<dbReference type="InterPro" id="IPR051132">
    <property type="entry name" value="3-5_Exonuclease_domain"/>
</dbReference>
<dbReference type="OrthoDB" id="1920326at2759"/>
<evidence type="ECO:0000259" key="3">
    <source>
        <dbReference type="Pfam" id="PF01612"/>
    </source>
</evidence>
<sequence length="164" mass="18382">PSYPRQTIRLCSSSSTLGPFLDEVIKDAIPLGPSSRALAFDMEWPIQRRRGHESRTSLIQIAGQTLTLLIQFSKFSSIPPRLYDFLVDCSIVKLGVGIRNDGLKLLRDFPDQKAFLNSFLELSFLAKAIDPQAGQGARLLSLQEIVARYLDVYLPKGDVRTSDW</sequence>
<reference evidence="4" key="1">
    <citation type="submission" date="2013-11" db="EMBL/GenBank/DDBJ databases">
        <title>Genome sequence of the fusiform rust pathogen reveals effectors for host alternation and coevolution with pine.</title>
        <authorList>
            <consortium name="DOE Joint Genome Institute"/>
            <person name="Smith K."/>
            <person name="Pendleton A."/>
            <person name="Kubisiak T."/>
            <person name="Anderson C."/>
            <person name="Salamov A."/>
            <person name="Aerts A."/>
            <person name="Riley R."/>
            <person name="Clum A."/>
            <person name="Lindquist E."/>
            <person name="Ence D."/>
            <person name="Campbell M."/>
            <person name="Kronenberg Z."/>
            <person name="Feau N."/>
            <person name="Dhillon B."/>
            <person name="Hamelin R."/>
            <person name="Burleigh J."/>
            <person name="Smith J."/>
            <person name="Yandell M."/>
            <person name="Nelson C."/>
            <person name="Grigoriev I."/>
            <person name="Davis J."/>
        </authorList>
    </citation>
    <scope>NUCLEOTIDE SEQUENCE</scope>
    <source>
        <strain evidence="4">G11</strain>
    </source>
</reference>
<dbReference type="AlphaFoldDB" id="A0A9P6NIS6"/>
<keyword evidence="2" id="KW-0378">Hydrolase</keyword>
<name>A0A9P6NIS6_9BASI</name>
<dbReference type="EMBL" id="MU167285">
    <property type="protein sequence ID" value="KAG0144947.1"/>
    <property type="molecule type" value="Genomic_DNA"/>
</dbReference>
<keyword evidence="5" id="KW-1185">Reference proteome</keyword>
<evidence type="ECO:0000313" key="4">
    <source>
        <dbReference type="EMBL" id="KAG0144947.1"/>
    </source>
</evidence>
<dbReference type="GO" id="GO:0006139">
    <property type="term" value="P:nucleobase-containing compound metabolic process"/>
    <property type="evidence" value="ECO:0007669"/>
    <property type="project" value="InterPro"/>
</dbReference>
<dbReference type="InterPro" id="IPR002562">
    <property type="entry name" value="3'-5'_exonuclease_dom"/>
</dbReference>
<evidence type="ECO:0000256" key="1">
    <source>
        <dbReference type="ARBA" id="ARBA00022722"/>
    </source>
</evidence>